<keyword evidence="1" id="KW-0378">Hydrolase</keyword>
<dbReference type="InterPro" id="IPR036962">
    <property type="entry name" value="Glyco_hydro_3_N_sf"/>
</dbReference>
<dbReference type="Gene3D" id="3.20.20.300">
    <property type="entry name" value="Glycoside hydrolase, family 3, N-terminal domain"/>
    <property type="match status" value="1"/>
</dbReference>
<evidence type="ECO:0000313" key="2">
    <source>
        <dbReference type="EMBL" id="AIA95435.1"/>
    </source>
</evidence>
<accession>A0A060CQE3</accession>
<dbReference type="InterPro" id="IPR017853">
    <property type="entry name" value="GH"/>
</dbReference>
<proteinExistence type="predicted"/>
<dbReference type="GO" id="GO:0004553">
    <property type="term" value="F:hydrolase activity, hydrolyzing O-glycosyl compounds"/>
    <property type="evidence" value="ECO:0007669"/>
    <property type="project" value="InterPro"/>
</dbReference>
<dbReference type="EMBL" id="KF128074">
    <property type="protein sequence ID" value="AIA95435.1"/>
    <property type="molecule type" value="Genomic_DNA"/>
</dbReference>
<organism evidence="2">
    <name type="scientific">uncultured Rhodococcus sp</name>
    <dbReference type="NCBI Taxonomy" id="194249"/>
    <lineage>
        <taxon>Bacteria</taxon>
        <taxon>Bacillati</taxon>
        <taxon>Actinomycetota</taxon>
        <taxon>Actinomycetes</taxon>
        <taxon>Mycobacteriales</taxon>
        <taxon>Nocardiaceae</taxon>
        <taxon>Rhodococcus</taxon>
        <taxon>environmental samples</taxon>
    </lineage>
</organism>
<evidence type="ECO:0000256" key="1">
    <source>
        <dbReference type="ARBA" id="ARBA00022801"/>
    </source>
</evidence>
<sequence>MPNDATSQSSYCSSATRIVAGLSLAEKITLVSGSDFWHTEAFPGYEQIMLTDGPHGLRKQAGASDHVGLSDSVPATCFPPAVTLGSAWDCRSA</sequence>
<protein>
    <submittedName>
        <fullName evidence="2">CAZy families GH3 protein</fullName>
    </submittedName>
</protein>
<dbReference type="AlphaFoldDB" id="A0A060CQE3"/>
<reference evidence="2" key="1">
    <citation type="journal article" date="2013" name="Environ. Microbiol.">
        <title>Seasonally variable intestinal metagenomes of the red palm weevil (Rhynchophorus ferrugineus).</title>
        <authorList>
            <person name="Jia S."/>
            <person name="Zhang X."/>
            <person name="Zhang G."/>
            <person name="Yin A."/>
            <person name="Zhang S."/>
            <person name="Li F."/>
            <person name="Wang L."/>
            <person name="Zhao D."/>
            <person name="Yun Q."/>
            <person name="Tala"/>
            <person name="Wang J."/>
            <person name="Sun G."/>
            <person name="Baabdullah M."/>
            <person name="Yu X."/>
            <person name="Hu S."/>
            <person name="Al-Mssallem I.S."/>
            <person name="Yu J."/>
        </authorList>
    </citation>
    <scope>NUCLEOTIDE SEQUENCE</scope>
</reference>
<dbReference type="GO" id="GO:0005975">
    <property type="term" value="P:carbohydrate metabolic process"/>
    <property type="evidence" value="ECO:0007669"/>
    <property type="project" value="InterPro"/>
</dbReference>
<name>A0A060CQE3_9NOCA</name>
<dbReference type="SUPFAM" id="SSF51445">
    <property type="entry name" value="(Trans)glycosidases"/>
    <property type="match status" value="1"/>
</dbReference>